<dbReference type="Proteomes" id="UP001152607">
    <property type="component" value="Unassembled WGS sequence"/>
</dbReference>
<gene>
    <name evidence="1" type="ORF">PDIGIT_LOCUS13092</name>
</gene>
<name>A0A9W4URS0_9PLEO</name>
<organism evidence="1 2">
    <name type="scientific">Periconia digitata</name>
    <dbReference type="NCBI Taxonomy" id="1303443"/>
    <lineage>
        <taxon>Eukaryota</taxon>
        <taxon>Fungi</taxon>
        <taxon>Dikarya</taxon>
        <taxon>Ascomycota</taxon>
        <taxon>Pezizomycotina</taxon>
        <taxon>Dothideomycetes</taxon>
        <taxon>Pleosporomycetidae</taxon>
        <taxon>Pleosporales</taxon>
        <taxon>Massarineae</taxon>
        <taxon>Periconiaceae</taxon>
        <taxon>Periconia</taxon>
    </lineage>
</organism>
<sequence>MGVSVTAGATTLIAIPNSLHSCLSARISPTTPCLAAEYMCIPAAPTYPATLAVITINPPAAPFMPR</sequence>
<dbReference type="AlphaFoldDB" id="A0A9W4URS0"/>
<evidence type="ECO:0000313" key="2">
    <source>
        <dbReference type="Proteomes" id="UP001152607"/>
    </source>
</evidence>
<accession>A0A9W4URS0</accession>
<dbReference type="EMBL" id="CAOQHR010000009">
    <property type="protein sequence ID" value="CAI6339927.1"/>
    <property type="molecule type" value="Genomic_DNA"/>
</dbReference>
<keyword evidence="2" id="KW-1185">Reference proteome</keyword>
<evidence type="ECO:0000313" key="1">
    <source>
        <dbReference type="EMBL" id="CAI6339927.1"/>
    </source>
</evidence>
<comment type="caution">
    <text evidence="1">The sequence shown here is derived from an EMBL/GenBank/DDBJ whole genome shotgun (WGS) entry which is preliminary data.</text>
</comment>
<proteinExistence type="predicted"/>
<reference evidence="1" key="1">
    <citation type="submission" date="2023-01" db="EMBL/GenBank/DDBJ databases">
        <authorList>
            <person name="Van Ghelder C."/>
            <person name="Rancurel C."/>
        </authorList>
    </citation>
    <scope>NUCLEOTIDE SEQUENCE</scope>
    <source>
        <strain evidence="1">CNCM I-4278</strain>
    </source>
</reference>
<protein>
    <submittedName>
        <fullName evidence="1">Uncharacterized protein</fullName>
    </submittedName>
</protein>